<gene>
    <name evidence="2" type="ORF">BCR37DRAFT_26354</name>
</gene>
<protein>
    <submittedName>
        <fullName evidence="2">Uncharacterized protein</fullName>
    </submittedName>
</protein>
<reference evidence="2 3" key="1">
    <citation type="submission" date="2016-07" db="EMBL/GenBank/DDBJ databases">
        <title>Pervasive Adenine N6-methylation of Active Genes in Fungi.</title>
        <authorList>
            <consortium name="DOE Joint Genome Institute"/>
            <person name="Mondo S.J."/>
            <person name="Dannebaum R.O."/>
            <person name="Kuo R.C."/>
            <person name="Labutti K."/>
            <person name="Haridas S."/>
            <person name="Kuo A."/>
            <person name="Salamov A."/>
            <person name="Ahrendt S.R."/>
            <person name="Lipzen A."/>
            <person name="Sullivan W."/>
            <person name="Andreopoulos W.B."/>
            <person name="Clum A."/>
            <person name="Lindquist E."/>
            <person name="Daum C."/>
            <person name="Ramamoorthy G.K."/>
            <person name="Gryganskyi A."/>
            <person name="Culley D."/>
            <person name="Magnuson J.K."/>
            <person name="James T.Y."/>
            <person name="O'Malley M.A."/>
            <person name="Stajich J.E."/>
            <person name="Spatafora J.W."/>
            <person name="Visel A."/>
            <person name="Grigoriev I.V."/>
        </authorList>
    </citation>
    <scope>NUCLEOTIDE SEQUENCE [LARGE SCALE GENOMIC DNA]</scope>
    <source>
        <strain evidence="2 3">12-1054</strain>
    </source>
</reference>
<dbReference type="GeneID" id="63783327"/>
<dbReference type="AlphaFoldDB" id="A0A1Y2FF92"/>
<evidence type="ECO:0000313" key="3">
    <source>
        <dbReference type="Proteomes" id="UP000193685"/>
    </source>
</evidence>
<accession>A0A1Y2FF92</accession>
<feature type="region of interest" description="Disordered" evidence="1">
    <location>
        <begin position="44"/>
        <end position="94"/>
    </location>
</feature>
<sequence length="424" mass="47627">MSDERGSIDDAMQSIEAAPVIKQRTRYKHSDYVCEKCRRAHRRCKHDPRLDPNYDPNKPRKRKRHDRGDDADGAGQSSVASLQQTASEEGSMRLESVPNESFLLDELTPTVSLECPLPPPATEIQDPTSERHIELLTHLIQAFSICPPSEVHNAQWRQMLQDSEALRTAVLSLTILQSPLHSERLDEALGYKHTAVTLQLSEPSYDSDYYAHCTPLFISLLLCLCEFASQSPLEVLALHASQSRLLLDGYLAQDALPDLFTQMMMPSLQEDCAISKRLLERHPSIATPFLFVFPGIDIAQDCAVGNVQDLLGLALTGYALALRPPGAYGHAVLRLMFRVCLHVIHRDLLPSAQQRFADLMVETLYVLATWLEYYDRPHPGHLRMSLCAKIEVVEHFFGTMVLPRAVVDLLDGRPIVESLPSNVF</sequence>
<dbReference type="EMBL" id="MCFI01000010">
    <property type="protein sequence ID" value="ORY81956.1"/>
    <property type="molecule type" value="Genomic_DNA"/>
</dbReference>
<evidence type="ECO:0000256" key="1">
    <source>
        <dbReference type="SAM" id="MobiDB-lite"/>
    </source>
</evidence>
<dbReference type="RefSeq" id="XP_040725090.1">
    <property type="nucleotide sequence ID" value="XM_040866728.1"/>
</dbReference>
<keyword evidence="3" id="KW-1185">Reference proteome</keyword>
<proteinExistence type="predicted"/>
<evidence type="ECO:0000313" key="2">
    <source>
        <dbReference type="EMBL" id="ORY81956.1"/>
    </source>
</evidence>
<dbReference type="Proteomes" id="UP000193685">
    <property type="component" value="Unassembled WGS sequence"/>
</dbReference>
<comment type="caution">
    <text evidence="2">The sequence shown here is derived from an EMBL/GenBank/DDBJ whole genome shotgun (WGS) entry which is preliminary data.</text>
</comment>
<name>A0A1Y2FF92_PROLT</name>
<feature type="compositionally biased region" description="Polar residues" evidence="1">
    <location>
        <begin position="76"/>
        <end position="88"/>
    </location>
</feature>
<organism evidence="2 3">
    <name type="scientific">Protomyces lactucae-debilis</name>
    <dbReference type="NCBI Taxonomy" id="2754530"/>
    <lineage>
        <taxon>Eukaryota</taxon>
        <taxon>Fungi</taxon>
        <taxon>Dikarya</taxon>
        <taxon>Ascomycota</taxon>
        <taxon>Taphrinomycotina</taxon>
        <taxon>Taphrinomycetes</taxon>
        <taxon>Taphrinales</taxon>
        <taxon>Protomycetaceae</taxon>
        <taxon>Protomyces</taxon>
    </lineage>
</organism>